<sequence length="316" mass="35353">MTTPLYAQEIYLLERYSSPEYFDSMRRAWETMLSHVEDCLARFMTQLPADYRNRPLPMQPDVVWGQRVLPNFRRTSLVLDDGFIKLTHGDASGLFAAAGVNGGVRGQREFSSDWFDEVDPDAGGLYHELLYKADMYASNISATVEAGWPQTVLSTDYSTRHQGPLDAPAEWPKYELDVAERIRTGEPVKESGVYLPDIDDSCAQFLVAGKPAPPALIGFDGQQYVSANLAIWTRVRRVEGESVADGLADLSAATEVRQSVRVPGGDVCPSTGWWFTPSKADSRRYFKQGEVFPIVEGSEYGATFWQWDVDQSDPKL</sequence>
<dbReference type="RefSeq" id="WP_252253822.1">
    <property type="nucleotide sequence ID" value="NZ_CP098736.1"/>
</dbReference>
<dbReference type="Proteomes" id="UP001056648">
    <property type="component" value="Chromosome 2"/>
</dbReference>
<protein>
    <submittedName>
        <fullName evidence="1">Uncharacterized protein</fullName>
    </submittedName>
</protein>
<keyword evidence="2" id="KW-1185">Reference proteome</keyword>
<proteinExistence type="predicted"/>
<evidence type="ECO:0000313" key="1">
    <source>
        <dbReference type="EMBL" id="USE81459.1"/>
    </source>
</evidence>
<accession>A0ABY4VVZ5</accession>
<gene>
    <name evidence="1" type="ORF">NDR89_17415</name>
</gene>
<reference evidence="1" key="1">
    <citation type="submission" date="2022-06" db="EMBL/GenBank/DDBJ databases">
        <title>Complete genome sequence and characterization of Cupriavidus gilardii QJ1 isolated from contaminating cells.</title>
        <authorList>
            <person name="Qi J."/>
        </authorList>
    </citation>
    <scope>NUCLEOTIDE SEQUENCE</scope>
    <source>
        <strain evidence="1">QJ1</strain>
    </source>
</reference>
<name>A0ABY4VVZ5_9BURK</name>
<evidence type="ECO:0000313" key="2">
    <source>
        <dbReference type="Proteomes" id="UP001056648"/>
    </source>
</evidence>
<dbReference type="EMBL" id="CP098736">
    <property type="protein sequence ID" value="USE81459.1"/>
    <property type="molecule type" value="Genomic_DNA"/>
</dbReference>
<organism evidence="1 2">
    <name type="scientific">Cupriavidus gilardii</name>
    <dbReference type="NCBI Taxonomy" id="82541"/>
    <lineage>
        <taxon>Bacteria</taxon>
        <taxon>Pseudomonadati</taxon>
        <taxon>Pseudomonadota</taxon>
        <taxon>Betaproteobacteria</taxon>
        <taxon>Burkholderiales</taxon>
        <taxon>Burkholderiaceae</taxon>
        <taxon>Cupriavidus</taxon>
    </lineage>
</organism>